<organism evidence="3 4">
    <name type="scientific">Sorangium cellulosum</name>
    <name type="common">Polyangium cellulosum</name>
    <dbReference type="NCBI Taxonomy" id="56"/>
    <lineage>
        <taxon>Bacteria</taxon>
        <taxon>Pseudomonadati</taxon>
        <taxon>Myxococcota</taxon>
        <taxon>Polyangia</taxon>
        <taxon>Polyangiales</taxon>
        <taxon>Polyangiaceae</taxon>
        <taxon>Sorangium</taxon>
    </lineage>
</organism>
<reference evidence="3 4" key="1">
    <citation type="submission" date="2014-02" db="EMBL/GenBank/DDBJ databases">
        <title>The small core and large imbalanced accessory genome model reveals a collaborative survival strategy of Sorangium cellulosum strains in nature.</title>
        <authorList>
            <person name="Han K."/>
            <person name="Peng R."/>
            <person name="Blom J."/>
            <person name="Li Y.-Z."/>
        </authorList>
    </citation>
    <scope>NUCLEOTIDE SEQUENCE [LARGE SCALE GENOMIC DNA]</scope>
    <source>
        <strain evidence="3 4">So0007-03</strain>
    </source>
</reference>
<keyword evidence="2" id="KW-0812">Transmembrane</keyword>
<name>A0A150TNY8_SORCE</name>
<comment type="caution">
    <text evidence="3">The sequence shown here is derived from an EMBL/GenBank/DDBJ whole genome shotgun (WGS) entry which is preliminary data.</text>
</comment>
<feature type="region of interest" description="Disordered" evidence="1">
    <location>
        <begin position="1"/>
        <end position="34"/>
    </location>
</feature>
<proteinExistence type="predicted"/>
<gene>
    <name evidence="3" type="ORF">BE21_35120</name>
</gene>
<protein>
    <submittedName>
        <fullName evidence="3">Uncharacterized protein</fullName>
    </submittedName>
</protein>
<evidence type="ECO:0000313" key="4">
    <source>
        <dbReference type="Proteomes" id="UP000075502"/>
    </source>
</evidence>
<dbReference type="AlphaFoldDB" id="A0A150TNY8"/>
<sequence length="155" mass="17030">MDSQRSGRRAATPHLARLATRRLGSPGSRQAAAEADDALESLLLLVVDEELLDPESELVPEDPEELPEPLSDFAGGLFEPEAYRSEYQPPPLRMKPVPREICRRAVALWHDGHSESGASLMDCSASHSCAQDVQAYSYVGMAFLLLGTTRGIWLR</sequence>
<accession>A0A150TNY8</accession>
<evidence type="ECO:0000256" key="2">
    <source>
        <dbReference type="SAM" id="Phobius"/>
    </source>
</evidence>
<dbReference type="EMBL" id="JEME01001696">
    <property type="protein sequence ID" value="KYG06394.1"/>
    <property type="molecule type" value="Genomic_DNA"/>
</dbReference>
<keyword evidence="2" id="KW-1133">Transmembrane helix</keyword>
<evidence type="ECO:0000256" key="1">
    <source>
        <dbReference type="SAM" id="MobiDB-lite"/>
    </source>
</evidence>
<evidence type="ECO:0000313" key="3">
    <source>
        <dbReference type="EMBL" id="KYG06394.1"/>
    </source>
</evidence>
<keyword evidence="2" id="KW-0472">Membrane</keyword>
<dbReference type="Proteomes" id="UP000075502">
    <property type="component" value="Unassembled WGS sequence"/>
</dbReference>
<feature type="transmembrane region" description="Helical" evidence="2">
    <location>
        <begin position="135"/>
        <end position="153"/>
    </location>
</feature>